<dbReference type="Pfam" id="PF00249">
    <property type="entry name" value="Myb_DNA-binding"/>
    <property type="match status" value="2"/>
</dbReference>
<feature type="compositionally biased region" description="Low complexity" evidence="7">
    <location>
        <begin position="166"/>
        <end position="195"/>
    </location>
</feature>
<evidence type="ECO:0000256" key="1">
    <source>
        <dbReference type="ARBA" id="ARBA00004123"/>
    </source>
</evidence>
<keyword evidence="2" id="KW-0677">Repeat</keyword>
<gene>
    <name evidence="10" type="ORF">BRADI_2g48521v3</name>
</gene>
<keyword evidence="4" id="KW-0238">DNA-binding</keyword>
<dbReference type="EMBL" id="CM000881">
    <property type="protein sequence ID" value="PNT72738.1"/>
    <property type="molecule type" value="Genomic_DNA"/>
</dbReference>
<dbReference type="GO" id="GO:0006355">
    <property type="term" value="P:regulation of DNA-templated transcription"/>
    <property type="evidence" value="ECO:0000318"/>
    <property type="project" value="GO_Central"/>
</dbReference>
<feature type="compositionally biased region" description="Polar residues" evidence="7">
    <location>
        <begin position="101"/>
        <end position="124"/>
    </location>
</feature>
<keyword evidence="5" id="KW-0804">Transcription</keyword>
<evidence type="ECO:0000256" key="4">
    <source>
        <dbReference type="ARBA" id="ARBA00023125"/>
    </source>
</evidence>
<evidence type="ECO:0000259" key="9">
    <source>
        <dbReference type="PROSITE" id="PS51294"/>
    </source>
</evidence>
<organism evidence="10">
    <name type="scientific">Brachypodium distachyon</name>
    <name type="common">Purple false brome</name>
    <name type="synonym">Trachynia distachya</name>
    <dbReference type="NCBI Taxonomy" id="15368"/>
    <lineage>
        <taxon>Eukaryota</taxon>
        <taxon>Viridiplantae</taxon>
        <taxon>Streptophyta</taxon>
        <taxon>Embryophyta</taxon>
        <taxon>Tracheophyta</taxon>
        <taxon>Spermatophyta</taxon>
        <taxon>Magnoliopsida</taxon>
        <taxon>Liliopsida</taxon>
        <taxon>Poales</taxon>
        <taxon>Poaceae</taxon>
        <taxon>BOP clade</taxon>
        <taxon>Pooideae</taxon>
        <taxon>Stipodae</taxon>
        <taxon>Brachypodieae</taxon>
        <taxon>Brachypodium</taxon>
    </lineage>
</organism>
<dbReference type="PROSITE" id="PS50090">
    <property type="entry name" value="MYB_LIKE"/>
    <property type="match status" value="2"/>
</dbReference>
<feature type="domain" description="Myb-like" evidence="8">
    <location>
        <begin position="63"/>
        <end position="108"/>
    </location>
</feature>
<accession>A0A2K2DEP0</accession>
<dbReference type="Proteomes" id="UP000008810">
    <property type="component" value="Chromosome 2"/>
</dbReference>
<dbReference type="GO" id="GO:0003700">
    <property type="term" value="F:DNA-binding transcription factor activity"/>
    <property type="evidence" value="ECO:0000318"/>
    <property type="project" value="GO_Central"/>
</dbReference>
<keyword evidence="6" id="KW-0539">Nucleus</keyword>
<evidence type="ECO:0000256" key="6">
    <source>
        <dbReference type="ARBA" id="ARBA00023242"/>
    </source>
</evidence>
<dbReference type="Gene3D" id="1.10.10.60">
    <property type="entry name" value="Homeodomain-like"/>
    <property type="match status" value="2"/>
</dbReference>
<dbReference type="PROSITE" id="PS51294">
    <property type="entry name" value="HTH_MYB"/>
    <property type="match status" value="2"/>
</dbReference>
<keyword evidence="12" id="KW-1185">Reference proteome</keyword>
<dbReference type="SUPFAM" id="SSF46689">
    <property type="entry name" value="Homeodomain-like"/>
    <property type="match status" value="1"/>
</dbReference>
<name>A0A2K2DEP0_BRADI</name>
<dbReference type="STRING" id="15368.A0A2K2DEP0"/>
<dbReference type="CDD" id="cd00167">
    <property type="entry name" value="SANT"/>
    <property type="match status" value="2"/>
</dbReference>
<reference evidence="11" key="3">
    <citation type="submission" date="2018-08" db="UniProtKB">
        <authorList>
            <consortium name="EnsemblPlants"/>
        </authorList>
    </citation>
    <scope>IDENTIFICATION</scope>
    <source>
        <strain evidence="11">cv. Bd21</strain>
    </source>
</reference>
<dbReference type="PANTHER" id="PTHR48000:SF66">
    <property type="entry name" value="OS01G0722300 PROTEIN"/>
    <property type="match status" value="1"/>
</dbReference>
<feature type="domain" description="Myb-like" evidence="8">
    <location>
        <begin position="9"/>
        <end position="62"/>
    </location>
</feature>
<dbReference type="FunFam" id="1.10.10.60:FF:000015">
    <property type="entry name" value="Transcription factor RAX3"/>
    <property type="match status" value="1"/>
</dbReference>
<feature type="domain" description="HTH myb-type" evidence="9">
    <location>
        <begin position="9"/>
        <end position="66"/>
    </location>
</feature>
<keyword evidence="3" id="KW-0805">Transcription regulation</keyword>
<evidence type="ECO:0000259" key="8">
    <source>
        <dbReference type="PROSITE" id="PS50090"/>
    </source>
</evidence>
<proteinExistence type="predicted"/>
<feature type="region of interest" description="Disordered" evidence="7">
    <location>
        <begin position="165"/>
        <end position="214"/>
    </location>
</feature>
<dbReference type="InterPro" id="IPR009057">
    <property type="entry name" value="Homeodomain-like_sf"/>
</dbReference>
<reference evidence="10 11" key="1">
    <citation type="journal article" date="2010" name="Nature">
        <title>Genome sequencing and analysis of the model grass Brachypodium distachyon.</title>
        <authorList>
            <consortium name="International Brachypodium Initiative"/>
        </authorList>
    </citation>
    <scope>NUCLEOTIDE SEQUENCE [LARGE SCALE GENOMIC DNA]</scope>
    <source>
        <strain evidence="10 11">Bd21</strain>
    </source>
</reference>
<dbReference type="Gramene" id="PNT72738">
    <property type="protein sequence ID" value="PNT72738"/>
    <property type="gene ID" value="BRADI_2g48521v3"/>
</dbReference>
<evidence type="ECO:0000256" key="5">
    <source>
        <dbReference type="ARBA" id="ARBA00023163"/>
    </source>
</evidence>
<feature type="domain" description="HTH myb-type" evidence="9">
    <location>
        <begin position="67"/>
        <end position="107"/>
    </location>
</feature>
<dbReference type="EnsemblPlants" id="PNT72738">
    <property type="protein sequence ID" value="PNT72738"/>
    <property type="gene ID" value="BRADI_2g48521v3"/>
</dbReference>
<evidence type="ECO:0000256" key="3">
    <source>
        <dbReference type="ARBA" id="ARBA00023015"/>
    </source>
</evidence>
<dbReference type="GO" id="GO:0005634">
    <property type="term" value="C:nucleus"/>
    <property type="evidence" value="ECO:0000318"/>
    <property type="project" value="GO_Central"/>
</dbReference>
<evidence type="ECO:0000256" key="7">
    <source>
        <dbReference type="SAM" id="MobiDB-lite"/>
    </source>
</evidence>
<evidence type="ECO:0000313" key="11">
    <source>
        <dbReference type="EnsemblPlants" id="PNT72738"/>
    </source>
</evidence>
<protein>
    <submittedName>
        <fullName evidence="10 11">Uncharacterized protein</fullName>
    </submittedName>
</protein>
<sequence length="214" mass="23709">MGRSPCCDKGSVKRGPWSPEEDAVLRSFVQRFSNAGNWLTLPHKAGLNRCGKSCRLRWLNYLRPSLRHGGFTKEEDNLILSLYGEIGSKWSVIAARLPSRTGNDVKNQSTGTPSSRRGTCSSQREQQRHLLLPATTASPPPTAPPWLMVNLFLLLRSSILTQPLQRSTTAESSRTSRSSCTPSSWGSSSSSSPRPALARLQTGRPCCRNRHHRQ</sequence>
<dbReference type="GO" id="GO:0003677">
    <property type="term" value="F:DNA binding"/>
    <property type="evidence" value="ECO:0007669"/>
    <property type="project" value="UniProtKB-KW"/>
</dbReference>
<comment type="subcellular location">
    <subcellularLocation>
        <location evidence="1">Nucleus</location>
    </subcellularLocation>
</comment>
<dbReference type="OrthoDB" id="2143914at2759"/>
<dbReference type="SMART" id="SM00717">
    <property type="entry name" value="SANT"/>
    <property type="match status" value="2"/>
</dbReference>
<dbReference type="AlphaFoldDB" id="A0A2K2DEP0"/>
<dbReference type="InterPro" id="IPR017930">
    <property type="entry name" value="Myb_dom"/>
</dbReference>
<evidence type="ECO:0000313" key="10">
    <source>
        <dbReference type="EMBL" id="PNT72738.1"/>
    </source>
</evidence>
<dbReference type="InterPro" id="IPR001005">
    <property type="entry name" value="SANT/Myb"/>
</dbReference>
<dbReference type="InParanoid" id="A0A2K2DEP0"/>
<evidence type="ECO:0000256" key="2">
    <source>
        <dbReference type="ARBA" id="ARBA00022737"/>
    </source>
</evidence>
<reference evidence="10" key="2">
    <citation type="submission" date="2017-06" db="EMBL/GenBank/DDBJ databases">
        <title>WGS assembly of Brachypodium distachyon.</title>
        <authorList>
            <consortium name="The International Brachypodium Initiative"/>
            <person name="Lucas S."/>
            <person name="Harmon-Smith M."/>
            <person name="Lail K."/>
            <person name="Tice H."/>
            <person name="Grimwood J."/>
            <person name="Bruce D."/>
            <person name="Barry K."/>
            <person name="Shu S."/>
            <person name="Lindquist E."/>
            <person name="Wang M."/>
            <person name="Pitluck S."/>
            <person name="Vogel J.P."/>
            <person name="Garvin D.F."/>
            <person name="Mockler T.C."/>
            <person name="Schmutz J."/>
            <person name="Rokhsar D."/>
            <person name="Bevan M.W."/>
        </authorList>
    </citation>
    <scope>NUCLEOTIDE SEQUENCE</scope>
    <source>
        <strain evidence="10">Bd21</strain>
    </source>
</reference>
<evidence type="ECO:0000313" key="12">
    <source>
        <dbReference type="Proteomes" id="UP000008810"/>
    </source>
</evidence>
<dbReference type="PANTHER" id="PTHR48000">
    <property type="entry name" value="OS09G0431300 PROTEIN"/>
    <property type="match status" value="1"/>
</dbReference>
<feature type="region of interest" description="Disordered" evidence="7">
    <location>
        <begin position="101"/>
        <end position="126"/>
    </location>
</feature>